<comment type="caution">
    <text evidence="2">The sequence shown here is derived from an EMBL/GenBank/DDBJ whole genome shotgun (WGS) entry which is preliminary data.</text>
</comment>
<dbReference type="PROSITE" id="PS51318">
    <property type="entry name" value="TAT"/>
    <property type="match status" value="1"/>
</dbReference>
<dbReference type="SUPFAM" id="SSF51445">
    <property type="entry name" value="(Trans)glycosidases"/>
    <property type="match status" value="1"/>
</dbReference>
<keyword evidence="1" id="KW-0472">Membrane</keyword>
<dbReference type="Gene3D" id="3.20.20.80">
    <property type="entry name" value="Glycosidases"/>
    <property type="match status" value="1"/>
</dbReference>
<feature type="transmembrane region" description="Helical" evidence="1">
    <location>
        <begin position="20"/>
        <end position="38"/>
    </location>
</feature>
<keyword evidence="1" id="KW-1133">Transmembrane helix</keyword>
<sequence length="396" mass="45040">MTEQTHNEQLVKRRFSRRVFLKRSAIGVGGVVGTLSFARIGSNELFSEPFSISNTELLKQALDRQRQDPTTSPEFGLYPDFERSRDPWGSVDEVTAEVGRNDYVGIFALFEDFWNAAGCERITATLKRIHARGSTPVLSLGTIGAYSIHKDLALHTHDHPLGRSNFDWIKKNALHIAAILCELDFRIDIRFLFEHNLRNSFVYGPNESISDEEHTYGYKRAVVAFKTAMELYRRAETRVIFNPGANTGLTFESFADTFPANKRKTFVDAMGVDIYDLFPGKGMIFHPYYWVYGKRSPDDVLLPALKELQALSTSHSHTPFFIYEIGSMTKDVAWIQRAALWLFALGGRGLLHFNYDKSQSGKLFEADWTIDTAIATLYKSLFDALSQFAQKPHHRS</sequence>
<keyword evidence="1" id="KW-0812">Transmembrane</keyword>
<evidence type="ECO:0000313" key="2">
    <source>
        <dbReference type="EMBL" id="PWU23240.1"/>
    </source>
</evidence>
<protein>
    <recommendedName>
        <fullName evidence="4">Glycoside hydrolase family 5 domain-containing protein</fullName>
    </recommendedName>
</protein>
<accession>A0A317JSI3</accession>
<dbReference type="EMBL" id="PSRQ01000042">
    <property type="protein sequence ID" value="PWU23240.1"/>
    <property type="molecule type" value="Genomic_DNA"/>
</dbReference>
<dbReference type="AlphaFoldDB" id="A0A317JSI3"/>
<dbReference type="InterPro" id="IPR017853">
    <property type="entry name" value="GH"/>
</dbReference>
<evidence type="ECO:0008006" key="4">
    <source>
        <dbReference type="Google" id="ProtNLM"/>
    </source>
</evidence>
<evidence type="ECO:0000313" key="3">
    <source>
        <dbReference type="Proteomes" id="UP000246104"/>
    </source>
</evidence>
<evidence type="ECO:0000256" key="1">
    <source>
        <dbReference type="SAM" id="Phobius"/>
    </source>
</evidence>
<dbReference type="Proteomes" id="UP000246104">
    <property type="component" value="Unassembled WGS sequence"/>
</dbReference>
<name>A0A317JSI3_9BACT</name>
<proteinExistence type="predicted"/>
<organism evidence="2 3">
    <name type="scientific">Candidatus Cerribacteria bacterium 'Amazon FNV 2010 28 9'</name>
    <dbReference type="NCBI Taxonomy" id="2081795"/>
    <lineage>
        <taxon>Bacteria</taxon>
        <taxon>Candidatus Cerribacteria</taxon>
    </lineage>
</organism>
<dbReference type="InterPro" id="IPR006311">
    <property type="entry name" value="TAT_signal"/>
</dbReference>
<gene>
    <name evidence="2" type="ORF">C5B42_03690</name>
</gene>
<reference evidence="2 3" key="1">
    <citation type="submission" date="2018-02" db="EMBL/GenBank/DDBJ databases">
        <title>Genomic Reconstructions from Amazon Rainforest and Pasture Soil Reveal Novel Insights into the Physiology of Candidate Phyla in Tropical Sites.</title>
        <authorList>
            <person name="Kroeger M.E."/>
            <person name="Delmont T."/>
            <person name="Eren A.M."/>
            <person name="Guo J."/>
            <person name="Meyer K.M."/>
            <person name="Khan K."/>
            <person name="Rodrigues J.L.M."/>
            <person name="Bohannan B.J.M."/>
            <person name="Tringe S."/>
            <person name="Borges C.D."/>
            <person name="Tiedje J."/>
            <person name="Tsai S.M."/>
            <person name="Nusslein K."/>
        </authorList>
    </citation>
    <scope>NUCLEOTIDE SEQUENCE [LARGE SCALE GENOMIC DNA]</scope>
    <source>
        <strain evidence="2">Amazon FNV 2010 28 9</strain>
    </source>
</reference>